<evidence type="ECO:0000313" key="3">
    <source>
        <dbReference type="Proteomes" id="UP001162060"/>
    </source>
</evidence>
<name>A0AAV1UL44_9STRA</name>
<feature type="region of interest" description="Disordered" evidence="1">
    <location>
        <begin position="1"/>
        <end position="62"/>
    </location>
</feature>
<dbReference type="Proteomes" id="UP001162060">
    <property type="component" value="Unassembled WGS sequence"/>
</dbReference>
<evidence type="ECO:0008006" key="4">
    <source>
        <dbReference type="Google" id="ProtNLM"/>
    </source>
</evidence>
<dbReference type="AlphaFoldDB" id="A0AAV1UL44"/>
<sequence>MRVKWRNSFGSAGESGPSRLVAGSRSDDMERLRTSPSPPLSLSGQQPQVAKASRAIGEATDGLDMSRRTWIANVLVVSQSGGRDRV</sequence>
<evidence type="ECO:0000256" key="1">
    <source>
        <dbReference type="SAM" id="MobiDB-lite"/>
    </source>
</evidence>
<gene>
    <name evidence="2" type="ORF">PM001_LOCUS19305</name>
</gene>
<dbReference type="EMBL" id="CAKLBY020000197">
    <property type="protein sequence ID" value="CAK7934155.1"/>
    <property type="molecule type" value="Genomic_DNA"/>
</dbReference>
<protein>
    <recommendedName>
        <fullName evidence="4">Polyketide synthase</fullName>
    </recommendedName>
</protein>
<organism evidence="2 3">
    <name type="scientific">Peronospora matthiolae</name>
    <dbReference type="NCBI Taxonomy" id="2874970"/>
    <lineage>
        <taxon>Eukaryota</taxon>
        <taxon>Sar</taxon>
        <taxon>Stramenopiles</taxon>
        <taxon>Oomycota</taxon>
        <taxon>Peronosporomycetes</taxon>
        <taxon>Peronosporales</taxon>
        <taxon>Peronosporaceae</taxon>
        <taxon>Peronospora</taxon>
    </lineage>
</organism>
<evidence type="ECO:0000313" key="2">
    <source>
        <dbReference type="EMBL" id="CAK7934155.1"/>
    </source>
</evidence>
<reference evidence="2" key="1">
    <citation type="submission" date="2024-01" db="EMBL/GenBank/DDBJ databases">
        <authorList>
            <person name="Webb A."/>
        </authorList>
    </citation>
    <scope>NUCLEOTIDE SEQUENCE</scope>
    <source>
        <strain evidence="2">Pm1</strain>
    </source>
</reference>
<comment type="caution">
    <text evidence="2">The sequence shown here is derived from an EMBL/GenBank/DDBJ whole genome shotgun (WGS) entry which is preliminary data.</text>
</comment>
<proteinExistence type="predicted"/>
<accession>A0AAV1UL44</accession>